<keyword evidence="4" id="KW-1185">Reference proteome</keyword>
<feature type="region of interest" description="Disordered" evidence="1">
    <location>
        <begin position="47"/>
        <end position="66"/>
    </location>
</feature>
<gene>
    <name evidence="2" type="ORF">GUITHDRAFT_115929</name>
</gene>
<dbReference type="OrthoDB" id="537467at2759"/>
<evidence type="ECO:0000313" key="4">
    <source>
        <dbReference type="Proteomes" id="UP000011087"/>
    </source>
</evidence>
<dbReference type="EnsemblProtists" id="EKX37958">
    <property type="protein sequence ID" value="EKX37958"/>
    <property type="gene ID" value="GUITHDRAFT_115929"/>
</dbReference>
<sequence length="129" mass="14728">MTAVGSENLGEVHLDEAVEDASSVKPEVISKKDERLLSEEDRKLARKNRKLAAKEQKQAKRQSGRKSCERCEKQECEVLIRCSCKEWQGWRLVCGKCWKDVSGGVPDGDLDHPDYRYGGLWRYRKGESA</sequence>
<dbReference type="Proteomes" id="UP000011087">
    <property type="component" value="Unassembled WGS sequence"/>
</dbReference>
<dbReference type="AlphaFoldDB" id="L1INX1"/>
<dbReference type="KEGG" id="gtt:GUITHDRAFT_115929"/>
<evidence type="ECO:0000256" key="1">
    <source>
        <dbReference type="SAM" id="MobiDB-lite"/>
    </source>
</evidence>
<evidence type="ECO:0000313" key="2">
    <source>
        <dbReference type="EMBL" id="EKX37958.1"/>
    </source>
</evidence>
<dbReference type="GeneID" id="17294697"/>
<reference evidence="2 4" key="1">
    <citation type="journal article" date="2012" name="Nature">
        <title>Algal genomes reveal evolutionary mosaicism and the fate of nucleomorphs.</title>
        <authorList>
            <consortium name="DOE Joint Genome Institute"/>
            <person name="Curtis B.A."/>
            <person name="Tanifuji G."/>
            <person name="Burki F."/>
            <person name="Gruber A."/>
            <person name="Irimia M."/>
            <person name="Maruyama S."/>
            <person name="Arias M.C."/>
            <person name="Ball S.G."/>
            <person name="Gile G.H."/>
            <person name="Hirakawa Y."/>
            <person name="Hopkins J.F."/>
            <person name="Kuo A."/>
            <person name="Rensing S.A."/>
            <person name="Schmutz J."/>
            <person name="Symeonidi A."/>
            <person name="Elias M."/>
            <person name="Eveleigh R.J."/>
            <person name="Herman E.K."/>
            <person name="Klute M.J."/>
            <person name="Nakayama T."/>
            <person name="Obornik M."/>
            <person name="Reyes-Prieto A."/>
            <person name="Armbrust E.V."/>
            <person name="Aves S.J."/>
            <person name="Beiko R.G."/>
            <person name="Coutinho P."/>
            <person name="Dacks J.B."/>
            <person name="Durnford D.G."/>
            <person name="Fast N.M."/>
            <person name="Green B.R."/>
            <person name="Grisdale C.J."/>
            <person name="Hempel F."/>
            <person name="Henrissat B."/>
            <person name="Hoppner M.P."/>
            <person name="Ishida K."/>
            <person name="Kim E."/>
            <person name="Koreny L."/>
            <person name="Kroth P.G."/>
            <person name="Liu Y."/>
            <person name="Malik S.B."/>
            <person name="Maier U.G."/>
            <person name="McRose D."/>
            <person name="Mock T."/>
            <person name="Neilson J.A."/>
            <person name="Onodera N.T."/>
            <person name="Poole A.M."/>
            <person name="Pritham E.J."/>
            <person name="Richards T.A."/>
            <person name="Rocap G."/>
            <person name="Roy S.W."/>
            <person name="Sarai C."/>
            <person name="Schaack S."/>
            <person name="Shirato S."/>
            <person name="Slamovits C.H."/>
            <person name="Spencer D.F."/>
            <person name="Suzuki S."/>
            <person name="Worden A.Z."/>
            <person name="Zauner S."/>
            <person name="Barry K."/>
            <person name="Bell C."/>
            <person name="Bharti A.K."/>
            <person name="Crow J.A."/>
            <person name="Grimwood J."/>
            <person name="Kramer R."/>
            <person name="Lindquist E."/>
            <person name="Lucas S."/>
            <person name="Salamov A."/>
            <person name="McFadden G.I."/>
            <person name="Lane C.E."/>
            <person name="Keeling P.J."/>
            <person name="Gray M.W."/>
            <person name="Grigoriev I.V."/>
            <person name="Archibald J.M."/>
        </authorList>
    </citation>
    <scope>NUCLEOTIDE SEQUENCE</scope>
    <source>
        <strain evidence="2 4">CCMP2712</strain>
    </source>
</reference>
<dbReference type="RefSeq" id="XP_005824938.1">
    <property type="nucleotide sequence ID" value="XM_005824881.1"/>
</dbReference>
<dbReference type="HOGENOM" id="CLU_1952962_0_0_1"/>
<protein>
    <submittedName>
        <fullName evidence="2 3">Uncharacterized protein</fullName>
    </submittedName>
</protein>
<reference evidence="3" key="3">
    <citation type="submission" date="2016-03" db="UniProtKB">
        <authorList>
            <consortium name="EnsemblProtists"/>
        </authorList>
    </citation>
    <scope>IDENTIFICATION</scope>
</reference>
<evidence type="ECO:0000313" key="3">
    <source>
        <dbReference type="EnsemblProtists" id="EKX37958"/>
    </source>
</evidence>
<proteinExistence type="predicted"/>
<accession>L1INX1</accession>
<dbReference type="PaxDb" id="55529-EKX37958"/>
<organism evidence="2">
    <name type="scientific">Guillardia theta (strain CCMP2712)</name>
    <name type="common">Cryptophyte</name>
    <dbReference type="NCBI Taxonomy" id="905079"/>
    <lineage>
        <taxon>Eukaryota</taxon>
        <taxon>Cryptophyceae</taxon>
        <taxon>Pyrenomonadales</taxon>
        <taxon>Geminigeraceae</taxon>
        <taxon>Guillardia</taxon>
    </lineage>
</organism>
<reference evidence="4" key="2">
    <citation type="submission" date="2012-11" db="EMBL/GenBank/DDBJ databases">
        <authorList>
            <person name="Kuo A."/>
            <person name="Curtis B.A."/>
            <person name="Tanifuji G."/>
            <person name="Burki F."/>
            <person name="Gruber A."/>
            <person name="Irimia M."/>
            <person name="Maruyama S."/>
            <person name="Arias M.C."/>
            <person name="Ball S.G."/>
            <person name="Gile G.H."/>
            <person name="Hirakawa Y."/>
            <person name="Hopkins J.F."/>
            <person name="Rensing S.A."/>
            <person name="Schmutz J."/>
            <person name="Symeonidi A."/>
            <person name="Elias M."/>
            <person name="Eveleigh R.J."/>
            <person name="Herman E.K."/>
            <person name="Klute M.J."/>
            <person name="Nakayama T."/>
            <person name="Obornik M."/>
            <person name="Reyes-Prieto A."/>
            <person name="Armbrust E.V."/>
            <person name="Aves S.J."/>
            <person name="Beiko R.G."/>
            <person name="Coutinho P."/>
            <person name="Dacks J.B."/>
            <person name="Durnford D.G."/>
            <person name="Fast N.M."/>
            <person name="Green B.R."/>
            <person name="Grisdale C."/>
            <person name="Hempe F."/>
            <person name="Henrissat B."/>
            <person name="Hoppner M.P."/>
            <person name="Ishida K.-I."/>
            <person name="Kim E."/>
            <person name="Koreny L."/>
            <person name="Kroth P.G."/>
            <person name="Liu Y."/>
            <person name="Malik S.-B."/>
            <person name="Maier U.G."/>
            <person name="McRose D."/>
            <person name="Mock T."/>
            <person name="Neilson J.A."/>
            <person name="Onodera N.T."/>
            <person name="Poole A.M."/>
            <person name="Pritham E.J."/>
            <person name="Richards T.A."/>
            <person name="Rocap G."/>
            <person name="Roy S.W."/>
            <person name="Sarai C."/>
            <person name="Schaack S."/>
            <person name="Shirato S."/>
            <person name="Slamovits C.H."/>
            <person name="Spencer D.F."/>
            <person name="Suzuki S."/>
            <person name="Worden A.Z."/>
            <person name="Zauner S."/>
            <person name="Barry K."/>
            <person name="Bell C."/>
            <person name="Bharti A.K."/>
            <person name="Crow J.A."/>
            <person name="Grimwood J."/>
            <person name="Kramer R."/>
            <person name="Lindquist E."/>
            <person name="Lucas S."/>
            <person name="Salamov A."/>
            <person name="McFadden G.I."/>
            <person name="Lane C.E."/>
            <person name="Keeling P.J."/>
            <person name="Gray M.W."/>
            <person name="Grigoriev I.V."/>
            <person name="Archibald J.M."/>
        </authorList>
    </citation>
    <scope>NUCLEOTIDE SEQUENCE</scope>
    <source>
        <strain evidence="4">CCMP2712</strain>
    </source>
</reference>
<name>L1INX1_GUITC</name>
<dbReference type="EMBL" id="JH993053">
    <property type="protein sequence ID" value="EKX37958.1"/>
    <property type="molecule type" value="Genomic_DNA"/>
</dbReference>